<sequence length="147" mass="17201">MKIAINDLLEYIQKSNNATIDLLVENKANLPQKAIEIYSHMINAHHVWNARILGKKPFFKVWQTHSVEVFAEMNEENYLISKKILDNNELDKMISYQNTKGEAYQNTIKDIMFHIINHSSYHRGQVMMLVRNAGLEPIPTDYILTKR</sequence>
<accession>A0A9X2P9U9</accession>
<comment type="similarity">
    <text evidence="1">Belongs to the DinB family.</text>
</comment>
<proteinExistence type="inferred from homology"/>
<dbReference type="SUPFAM" id="SSF109854">
    <property type="entry name" value="DinB/YfiT-like putative metalloenzymes"/>
    <property type="match status" value="1"/>
</dbReference>
<dbReference type="AlphaFoldDB" id="A0A9X2P9U9"/>
<dbReference type="EMBL" id="JANSUY010000014">
    <property type="protein sequence ID" value="MCR9016470.1"/>
    <property type="molecule type" value="Genomic_DNA"/>
</dbReference>
<dbReference type="RefSeq" id="WP_113925138.1">
    <property type="nucleotide sequence ID" value="NZ_JANSUY010000014.1"/>
</dbReference>
<keyword evidence="5" id="KW-1185">Reference proteome</keyword>
<evidence type="ECO:0000256" key="1">
    <source>
        <dbReference type="ARBA" id="ARBA00008635"/>
    </source>
</evidence>
<dbReference type="InterPro" id="IPR007837">
    <property type="entry name" value="DinB"/>
</dbReference>
<dbReference type="Proteomes" id="UP001142175">
    <property type="component" value="Unassembled WGS sequence"/>
</dbReference>
<evidence type="ECO:0000313" key="5">
    <source>
        <dbReference type="Proteomes" id="UP001142175"/>
    </source>
</evidence>
<gene>
    <name evidence="4" type="ORF">NU887_15615</name>
</gene>
<feature type="binding site" evidence="3">
    <location>
        <position position="40"/>
    </location>
    <ligand>
        <name>a divalent metal cation</name>
        <dbReference type="ChEBI" id="CHEBI:60240"/>
    </ligand>
</feature>
<dbReference type="PANTHER" id="PTHR37302:SF1">
    <property type="entry name" value="PROTEIN DINB"/>
    <property type="match status" value="1"/>
</dbReference>
<comment type="caution">
    <text evidence="4">The sequence shown here is derived from an EMBL/GenBank/DDBJ whole genome shotgun (WGS) entry which is preliminary data.</text>
</comment>
<dbReference type="GO" id="GO:0046872">
    <property type="term" value="F:metal ion binding"/>
    <property type="evidence" value="ECO:0007669"/>
    <property type="project" value="UniProtKB-KW"/>
</dbReference>
<evidence type="ECO:0000256" key="2">
    <source>
        <dbReference type="ARBA" id="ARBA00022723"/>
    </source>
</evidence>
<dbReference type="Pfam" id="PF05163">
    <property type="entry name" value="DinB"/>
    <property type="match status" value="1"/>
</dbReference>
<reference evidence="4" key="1">
    <citation type="submission" date="2022-08" db="EMBL/GenBank/DDBJ databases">
        <authorList>
            <person name="Zhang D."/>
        </authorList>
    </citation>
    <scope>NUCLEOTIDE SEQUENCE</scope>
    <source>
        <strain evidence="4">XJ19-11</strain>
    </source>
</reference>
<name>A0A9X2P9U9_9BACT</name>
<feature type="binding site" evidence="3">
    <location>
        <position position="122"/>
    </location>
    <ligand>
        <name>a divalent metal cation</name>
        <dbReference type="ChEBI" id="CHEBI:60240"/>
    </ligand>
</feature>
<dbReference type="Gene3D" id="1.20.120.450">
    <property type="entry name" value="dinb family like domain"/>
    <property type="match status" value="1"/>
</dbReference>
<evidence type="ECO:0000313" key="4">
    <source>
        <dbReference type="EMBL" id="MCR9016470.1"/>
    </source>
</evidence>
<organism evidence="4 5">
    <name type="scientific">Aquiflexum gelatinilyticum</name>
    <dbReference type="NCBI Taxonomy" id="2961943"/>
    <lineage>
        <taxon>Bacteria</taxon>
        <taxon>Pseudomonadati</taxon>
        <taxon>Bacteroidota</taxon>
        <taxon>Cytophagia</taxon>
        <taxon>Cytophagales</taxon>
        <taxon>Cyclobacteriaceae</taxon>
        <taxon>Aquiflexum</taxon>
    </lineage>
</organism>
<protein>
    <submittedName>
        <fullName evidence="4">DinB family protein</fullName>
    </submittedName>
</protein>
<feature type="binding site" evidence="3">
    <location>
        <position position="118"/>
    </location>
    <ligand>
        <name>a divalent metal cation</name>
        <dbReference type="ChEBI" id="CHEBI:60240"/>
    </ligand>
</feature>
<keyword evidence="2 3" id="KW-0479">Metal-binding</keyword>
<evidence type="ECO:0000256" key="3">
    <source>
        <dbReference type="PIRSR" id="PIRSR607837-1"/>
    </source>
</evidence>
<dbReference type="PANTHER" id="PTHR37302">
    <property type="entry name" value="SLR1116 PROTEIN"/>
    <property type="match status" value="1"/>
</dbReference>
<dbReference type="InterPro" id="IPR034660">
    <property type="entry name" value="DinB/YfiT-like"/>
</dbReference>